<dbReference type="STRING" id="1183438.GKIL_3177"/>
<evidence type="ECO:0000256" key="9">
    <source>
        <dbReference type="ARBA" id="ARBA00022909"/>
    </source>
</evidence>
<keyword evidence="6 10" id="KW-0808">Transferase</keyword>
<dbReference type="GO" id="GO:0004156">
    <property type="term" value="F:dihydropteroate synthase activity"/>
    <property type="evidence" value="ECO:0007669"/>
    <property type="project" value="UniProtKB-EC"/>
</dbReference>
<organism evidence="12 13">
    <name type="scientific">Gloeobacter kilaueensis (strain ATCC BAA-2537 / CCAP 1431/1 / ULC 316 / JS1)</name>
    <dbReference type="NCBI Taxonomy" id="1183438"/>
    <lineage>
        <taxon>Bacteria</taxon>
        <taxon>Bacillati</taxon>
        <taxon>Cyanobacteriota</taxon>
        <taxon>Cyanophyceae</taxon>
        <taxon>Gloeobacterales</taxon>
        <taxon>Gloeobacteraceae</taxon>
        <taxon>Gloeobacter</taxon>
    </lineage>
</organism>
<dbReference type="InterPro" id="IPR006390">
    <property type="entry name" value="DHP_synth_dom"/>
</dbReference>
<dbReference type="EC" id="2.5.1.15" evidence="5 10"/>
<dbReference type="eggNOG" id="COG0294">
    <property type="taxonomic scope" value="Bacteria"/>
</dbReference>
<dbReference type="KEGG" id="glj:GKIL_3177"/>
<comment type="similarity">
    <text evidence="4 10">Belongs to the DHPS family.</text>
</comment>
<comment type="pathway">
    <text evidence="3 10">Cofactor biosynthesis; tetrahydrofolate biosynthesis; 7,8-dihydrofolate from 2-amino-4-hydroxy-6-hydroxymethyl-7,8-dihydropteridine diphosphate and 4-aminobenzoate: step 1/2.</text>
</comment>
<evidence type="ECO:0000256" key="6">
    <source>
        <dbReference type="ARBA" id="ARBA00022679"/>
    </source>
</evidence>
<feature type="domain" description="Pterin-binding" evidence="11">
    <location>
        <begin position="4"/>
        <end position="260"/>
    </location>
</feature>
<dbReference type="GO" id="GO:0046654">
    <property type="term" value="P:tetrahydrofolate biosynthetic process"/>
    <property type="evidence" value="ECO:0007669"/>
    <property type="project" value="UniProtKB-UniPathway"/>
</dbReference>
<dbReference type="OrthoDB" id="9811744at2"/>
<keyword evidence="8 10" id="KW-0460">Magnesium</keyword>
<dbReference type="PROSITE" id="PS50972">
    <property type="entry name" value="PTERIN_BINDING"/>
    <property type="match status" value="1"/>
</dbReference>
<accession>U5QKN7</accession>
<dbReference type="SUPFAM" id="SSF51717">
    <property type="entry name" value="Dihydropteroate synthetase-like"/>
    <property type="match status" value="1"/>
</dbReference>
<evidence type="ECO:0000259" key="11">
    <source>
        <dbReference type="PROSITE" id="PS50972"/>
    </source>
</evidence>
<dbReference type="NCBIfam" id="TIGR01496">
    <property type="entry name" value="DHPS"/>
    <property type="match status" value="1"/>
</dbReference>
<protein>
    <recommendedName>
        <fullName evidence="5 10">Dihydropteroate synthase</fullName>
        <shortName evidence="10">DHPS</shortName>
        <ecNumber evidence="5 10">2.5.1.15</ecNumber>
    </recommendedName>
    <alternativeName>
        <fullName evidence="10">Dihydropteroate pyrophosphorylase</fullName>
    </alternativeName>
</protein>
<dbReference type="Gene3D" id="3.20.20.20">
    <property type="entry name" value="Dihydropteroate synthase-like"/>
    <property type="match status" value="1"/>
</dbReference>
<evidence type="ECO:0000256" key="8">
    <source>
        <dbReference type="ARBA" id="ARBA00022842"/>
    </source>
</evidence>
<evidence type="ECO:0000313" key="13">
    <source>
        <dbReference type="Proteomes" id="UP000017396"/>
    </source>
</evidence>
<proteinExistence type="inferred from homology"/>
<dbReference type="PANTHER" id="PTHR20941:SF1">
    <property type="entry name" value="FOLIC ACID SYNTHESIS PROTEIN FOL1"/>
    <property type="match status" value="1"/>
</dbReference>
<dbReference type="Pfam" id="PF00809">
    <property type="entry name" value="Pterin_bind"/>
    <property type="match status" value="1"/>
</dbReference>
<dbReference type="InterPro" id="IPR045031">
    <property type="entry name" value="DHP_synth-like"/>
</dbReference>
<keyword evidence="13" id="KW-1185">Reference proteome</keyword>
<dbReference type="CDD" id="cd00739">
    <property type="entry name" value="DHPS"/>
    <property type="match status" value="1"/>
</dbReference>
<dbReference type="PATRIC" id="fig|1183438.3.peg.3126"/>
<dbReference type="AlphaFoldDB" id="U5QKN7"/>
<dbReference type="GO" id="GO:0046872">
    <property type="term" value="F:metal ion binding"/>
    <property type="evidence" value="ECO:0007669"/>
    <property type="project" value="UniProtKB-KW"/>
</dbReference>
<dbReference type="HOGENOM" id="CLU_008023_0_3_3"/>
<dbReference type="InterPro" id="IPR000489">
    <property type="entry name" value="Pterin-binding_dom"/>
</dbReference>
<dbReference type="EMBL" id="CP003587">
    <property type="protein sequence ID" value="AGY59423.1"/>
    <property type="molecule type" value="Genomic_DNA"/>
</dbReference>
<sequence length="267" mass="28968">MAQTQIVGIVNITSDSFSDGGQFLEAERAIAHGHQLLAQGAHWLDLGAESSNPEGEAVCAATEMARLEPVIADLRRSGARISVDTHKSAVIARALELGAGMVNDITALKDPASVEIVKSYPEVPVVLMFSQDQGQRAKKQISDPETILDRIERFFAERIERLLQAGLNEEQLIIDPGMGYFLGSNPEASLRVLAGWQRLRQLGRPLYLCASRKSFIGNVLGGRPVEGRAAGTLACEIWAYLGGIDYLRTHAVAPLSDAIRVLNAIRE</sequence>
<name>U5QKN7_GLOK1</name>
<dbReference type="InterPro" id="IPR011005">
    <property type="entry name" value="Dihydropteroate_synth-like_sf"/>
</dbReference>
<evidence type="ECO:0000256" key="2">
    <source>
        <dbReference type="ARBA" id="ARBA00001946"/>
    </source>
</evidence>
<dbReference type="Proteomes" id="UP000017396">
    <property type="component" value="Chromosome"/>
</dbReference>
<gene>
    <name evidence="12" type="primary">folP</name>
    <name evidence="12" type="ORF">GKIL_3177</name>
</gene>
<evidence type="ECO:0000256" key="3">
    <source>
        <dbReference type="ARBA" id="ARBA00004763"/>
    </source>
</evidence>
<evidence type="ECO:0000256" key="5">
    <source>
        <dbReference type="ARBA" id="ARBA00012458"/>
    </source>
</evidence>
<comment type="function">
    <text evidence="10">Catalyzes the condensation of para-aminobenzoate (pABA) with 6-hydroxymethyl-7,8-dihydropterin diphosphate (DHPt-PP) to form 7,8-dihydropteroate (H2Pte), the immediate precursor of folate derivatives.</text>
</comment>
<evidence type="ECO:0000256" key="1">
    <source>
        <dbReference type="ARBA" id="ARBA00000012"/>
    </source>
</evidence>
<comment type="cofactor">
    <cofactor evidence="2 10">
        <name>Mg(2+)</name>
        <dbReference type="ChEBI" id="CHEBI:18420"/>
    </cofactor>
</comment>
<evidence type="ECO:0000313" key="12">
    <source>
        <dbReference type="EMBL" id="AGY59423.1"/>
    </source>
</evidence>
<evidence type="ECO:0000256" key="7">
    <source>
        <dbReference type="ARBA" id="ARBA00022723"/>
    </source>
</evidence>
<dbReference type="GO" id="GO:0005829">
    <property type="term" value="C:cytosol"/>
    <property type="evidence" value="ECO:0007669"/>
    <property type="project" value="TreeGrafter"/>
</dbReference>
<dbReference type="UniPathway" id="UPA00077">
    <property type="reaction ID" value="UER00156"/>
</dbReference>
<evidence type="ECO:0000256" key="4">
    <source>
        <dbReference type="ARBA" id="ARBA00009503"/>
    </source>
</evidence>
<evidence type="ECO:0000256" key="10">
    <source>
        <dbReference type="RuleBase" id="RU361205"/>
    </source>
</evidence>
<keyword evidence="7 10" id="KW-0479">Metal-binding</keyword>
<reference evidence="12 13" key="1">
    <citation type="journal article" date="2013" name="PLoS ONE">
        <title>Cultivation and Complete Genome Sequencing of Gloeobacter kilaueensis sp. nov., from a Lava Cave in Kilauea Caldera, Hawai'i.</title>
        <authorList>
            <person name="Saw J.H."/>
            <person name="Schatz M."/>
            <person name="Brown M.V."/>
            <person name="Kunkel D.D."/>
            <person name="Foster J.S."/>
            <person name="Shick H."/>
            <person name="Christensen S."/>
            <person name="Hou S."/>
            <person name="Wan X."/>
            <person name="Donachie S.P."/>
        </authorList>
    </citation>
    <scope>NUCLEOTIDE SEQUENCE [LARGE SCALE GENOMIC DNA]</scope>
    <source>
        <strain evidence="13">JS</strain>
    </source>
</reference>
<dbReference type="GO" id="GO:0046656">
    <property type="term" value="P:folic acid biosynthetic process"/>
    <property type="evidence" value="ECO:0007669"/>
    <property type="project" value="UniProtKB-KW"/>
</dbReference>
<comment type="catalytic activity">
    <reaction evidence="1">
        <text>(7,8-dihydropterin-6-yl)methyl diphosphate + 4-aminobenzoate = 7,8-dihydropteroate + diphosphate</text>
        <dbReference type="Rhea" id="RHEA:19949"/>
        <dbReference type="ChEBI" id="CHEBI:17836"/>
        <dbReference type="ChEBI" id="CHEBI:17839"/>
        <dbReference type="ChEBI" id="CHEBI:33019"/>
        <dbReference type="ChEBI" id="CHEBI:72950"/>
        <dbReference type="EC" id="2.5.1.15"/>
    </reaction>
</comment>
<keyword evidence="9 10" id="KW-0289">Folate biosynthesis</keyword>
<dbReference type="PANTHER" id="PTHR20941">
    <property type="entry name" value="FOLATE SYNTHESIS PROTEINS"/>
    <property type="match status" value="1"/>
</dbReference>
<dbReference type="PROSITE" id="PS00792">
    <property type="entry name" value="DHPS_1"/>
    <property type="match status" value="1"/>
</dbReference>